<name>A0A0E0P8V8_ORYRU</name>
<sequence>MAISRRVSGHLPLLDLPHSEVHGGGKKTVVDEPIEVGSSSWLRLPWLIRVVGATEAWRCRVDKPSPPISLTLLLPAAQLVPPPLIPSPYCLQPLYLFCRVPSSQPATADASEHRGDTLAILADKVAETITTRAGTSSFYDMEAWAPLLRPTHAETTQTSTSPLCCRLVARLSPRRRVWGGGTGGRRGHSSPELLHCRHTTLSSISHRLADEVREDMGPWGREGRG</sequence>
<evidence type="ECO:0000313" key="1">
    <source>
        <dbReference type="EnsemblPlants" id="ORUFI04G13050.1"/>
    </source>
</evidence>
<accession>A0A0E0P8V8</accession>
<dbReference type="HOGENOM" id="CLU_1231616_0_0_1"/>
<proteinExistence type="predicted"/>
<keyword evidence="2" id="KW-1185">Reference proteome</keyword>
<evidence type="ECO:0000313" key="2">
    <source>
        <dbReference type="Proteomes" id="UP000008022"/>
    </source>
</evidence>
<organism evidence="1 2">
    <name type="scientific">Oryza rufipogon</name>
    <name type="common">Brownbeard rice</name>
    <name type="synonym">Asian wild rice</name>
    <dbReference type="NCBI Taxonomy" id="4529"/>
    <lineage>
        <taxon>Eukaryota</taxon>
        <taxon>Viridiplantae</taxon>
        <taxon>Streptophyta</taxon>
        <taxon>Embryophyta</taxon>
        <taxon>Tracheophyta</taxon>
        <taxon>Spermatophyta</taxon>
        <taxon>Magnoliopsida</taxon>
        <taxon>Liliopsida</taxon>
        <taxon>Poales</taxon>
        <taxon>Poaceae</taxon>
        <taxon>BOP clade</taxon>
        <taxon>Oryzoideae</taxon>
        <taxon>Oryzeae</taxon>
        <taxon>Oryzinae</taxon>
        <taxon>Oryza</taxon>
    </lineage>
</organism>
<reference evidence="1" key="2">
    <citation type="submission" date="2015-06" db="UniProtKB">
        <authorList>
            <consortium name="EnsemblPlants"/>
        </authorList>
    </citation>
    <scope>IDENTIFICATION</scope>
</reference>
<dbReference type="Gramene" id="ORUFI04G13050.1">
    <property type="protein sequence ID" value="ORUFI04G13050.1"/>
    <property type="gene ID" value="ORUFI04G13050"/>
</dbReference>
<dbReference type="EnsemblPlants" id="ORUFI04G13050.1">
    <property type="protein sequence ID" value="ORUFI04G13050.1"/>
    <property type="gene ID" value="ORUFI04G13050"/>
</dbReference>
<reference evidence="2" key="1">
    <citation type="submission" date="2013-06" db="EMBL/GenBank/DDBJ databases">
        <authorList>
            <person name="Zhao Q."/>
        </authorList>
    </citation>
    <scope>NUCLEOTIDE SEQUENCE</scope>
    <source>
        <strain evidence="2">cv. W1943</strain>
    </source>
</reference>
<dbReference type="Proteomes" id="UP000008022">
    <property type="component" value="Unassembled WGS sequence"/>
</dbReference>
<protein>
    <submittedName>
        <fullName evidence="1">Uncharacterized protein</fullName>
    </submittedName>
</protein>
<dbReference type="AlphaFoldDB" id="A0A0E0P8V8"/>